<proteinExistence type="predicted"/>
<keyword evidence="3" id="KW-1185">Reference proteome</keyword>
<keyword evidence="1" id="KW-0812">Transmembrane</keyword>
<feature type="transmembrane region" description="Helical" evidence="1">
    <location>
        <begin position="7"/>
        <end position="25"/>
    </location>
</feature>
<protein>
    <submittedName>
        <fullName evidence="2">Uncharacterized protein</fullName>
    </submittedName>
</protein>
<keyword evidence="1" id="KW-0472">Membrane</keyword>
<comment type="caution">
    <text evidence="2">The sequence shown here is derived from an EMBL/GenBank/DDBJ whole genome shotgun (WGS) entry which is preliminary data.</text>
</comment>
<evidence type="ECO:0000313" key="3">
    <source>
        <dbReference type="Proteomes" id="UP000284403"/>
    </source>
</evidence>
<dbReference type="Proteomes" id="UP000284403">
    <property type="component" value="Unassembled WGS sequence"/>
</dbReference>
<sequence length="211" mass="22687">MRDNPIVSCRIIVFCAYPTLVYFFGALERFVVALSASYAASVADFYLSAMVSFMYPFAAVVNVLLFLYTEELMGWIFSTCCRRCCRCSHRGQDAPALGPDLHFDSDSDVGRDQLVSERIESNSVVTTTGFCAVVRAIACATVTGLAPGTAPYRGAASMAAVVQQSRGHFVGPISIGELAADPKAVQAVHCSKNALVYVPPSIESARTMNCL</sequence>
<dbReference type="AlphaFoldDB" id="A0A422PG93"/>
<name>A0A422PG93_9TRYP</name>
<reference evidence="2 3" key="1">
    <citation type="journal article" date="2018" name="BMC Genomics">
        <title>Genomic comparison of Trypanosoma conorhini and Trypanosoma rangeli to Trypanosoma cruzi strains of high and low virulence.</title>
        <authorList>
            <person name="Bradwell K.R."/>
            <person name="Koparde V.N."/>
            <person name="Matveyev A.V."/>
            <person name="Serrano M.G."/>
            <person name="Alves J.M."/>
            <person name="Parikh H."/>
            <person name="Huang B."/>
            <person name="Lee V."/>
            <person name="Espinosa-Alvarez O."/>
            <person name="Ortiz P.A."/>
            <person name="Costa-Martins A.G."/>
            <person name="Teixeira M.M."/>
            <person name="Buck G.A."/>
        </authorList>
    </citation>
    <scope>NUCLEOTIDE SEQUENCE [LARGE SCALE GENOMIC DNA]</scope>
    <source>
        <strain evidence="2 3">025E</strain>
    </source>
</reference>
<dbReference type="EMBL" id="MKKU01000285">
    <property type="protein sequence ID" value="RNF16721.1"/>
    <property type="molecule type" value="Genomic_DNA"/>
</dbReference>
<accession>A0A422PG93</accession>
<dbReference type="RefSeq" id="XP_029227900.1">
    <property type="nucleotide sequence ID" value="XM_029372003.1"/>
</dbReference>
<feature type="transmembrane region" description="Helical" evidence="1">
    <location>
        <begin position="45"/>
        <end position="68"/>
    </location>
</feature>
<evidence type="ECO:0000313" key="2">
    <source>
        <dbReference type="EMBL" id="RNF16721.1"/>
    </source>
</evidence>
<evidence type="ECO:0000256" key="1">
    <source>
        <dbReference type="SAM" id="Phobius"/>
    </source>
</evidence>
<gene>
    <name evidence="2" type="ORF">Tco025E_05100</name>
</gene>
<organism evidence="2 3">
    <name type="scientific">Trypanosoma conorhini</name>
    <dbReference type="NCBI Taxonomy" id="83891"/>
    <lineage>
        <taxon>Eukaryota</taxon>
        <taxon>Discoba</taxon>
        <taxon>Euglenozoa</taxon>
        <taxon>Kinetoplastea</taxon>
        <taxon>Metakinetoplastina</taxon>
        <taxon>Trypanosomatida</taxon>
        <taxon>Trypanosomatidae</taxon>
        <taxon>Trypanosoma</taxon>
    </lineage>
</organism>
<keyword evidence="1" id="KW-1133">Transmembrane helix</keyword>
<dbReference type="GeneID" id="40318711"/>
<dbReference type="OrthoDB" id="248031at2759"/>